<feature type="non-terminal residue" evidence="1">
    <location>
        <position position="1"/>
    </location>
</feature>
<organism evidence="1 2">
    <name type="scientific">Truncatella angustata</name>
    <dbReference type="NCBI Taxonomy" id="152316"/>
    <lineage>
        <taxon>Eukaryota</taxon>
        <taxon>Fungi</taxon>
        <taxon>Dikarya</taxon>
        <taxon>Ascomycota</taxon>
        <taxon>Pezizomycotina</taxon>
        <taxon>Sordariomycetes</taxon>
        <taxon>Xylariomycetidae</taxon>
        <taxon>Amphisphaeriales</taxon>
        <taxon>Sporocadaceae</taxon>
        <taxon>Truncatella</taxon>
    </lineage>
</organism>
<evidence type="ECO:0000313" key="2">
    <source>
        <dbReference type="Proteomes" id="UP000758603"/>
    </source>
</evidence>
<proteinExistence type="predicted"/>
<keyword evidence="2" id="KW-1185">Reference proteome</keyword>
<accession>A0A9P8ZY35</accession>
<name>A0A9P8ZY35_9PEZI</name>
<evidence type="ECO:0000313" key="1">
    <source>
        <dbReference type="EMBL" id="KAH6653629.1"/>
    </source>
</evidence>
<dbReference type="GeneID" id="70126996"/>
<comment type="caution">
    <text evidence="1">The sequence shown here is derived from an EMBL/GenBank/DDBJ whole genome shotgun (WGS) entry which is preliminary data.</text>
</comment>
<gene>
    <name evidence="1" type="ORF">BKA67DRAFT_519554</name>
</gene>
<dbReference type="OrthoDB" id="5020773at2759"/>
<dbReference type="RefSeq" id="XP_045957906.1">
    <property type="nucleotide sequence ID" value="XM_046098104.1"/>
</dbReference>
<dbReference type="AlphaFoldDB" id="A0A9P8ZY35"/>
<protein>
    <submittedName>
        <fullName evidence="1">Uncharacterized protein</fullName>
    </submittedName>
</protein>
<dbReference type="Proteomes" id="UP000758603">
    <property type="component" value="Unassembled WGS sequence"/>
</dbReference>
<dbReference type="EMBL" id="JAGPXC010000005">
    <property type="protein sequence ID" value="KAH6653629.1"/>
    <property type="molecule type" value="Genomic_DNA"/>
</dbReference>
<sequence length="89" mass="10260">QESPIYVTALLLDPSKRARYLETHWSEEWVAAAVRYGRAIWEEEYKMAPALGPVQQPNEAGGSQVGHPNDFDRLLDEMMVAEDYYSRCR</sequence>
<reference evidence="1" key="1">
    <citation type="journal article" date="2021" name="Nat. Commun.">
        <title>Genetic determinants of endophytism in the Arabidopsis root mycobiome.</title>
        <authorList>
            <person name="Mesny F."/>
            <person name="Miyauchi S."/>
            <person name="Thiergart T."/>
            <person name="Pickel B."/>
            <person name="Atanasova L."/>
            <person name="Karlsson M."/>
            <person name="Huettel B."/>
            <person name="Barry K.W."/>
            <person name="Haridas S."/>
            <person name="Chen C."/>
            <person name="Bauer D."/>
            <person name="Andreopoulos W."/>
            <person name="Pangilinan J."/>
            <person name="LaButti K."/>
            <person name="Riley R."/>
            <person name="Lipzen A."/>
            <person name="Clum A."/>
            <person name="Drula E."/>
            <person name="Henrissat B."/>
            <person name="Kohler A."/>
            <person name="Grigoriev I.V."/>
            <person name="Martin F.M."/>
            <person name="Hacquard S."/>
        </authorList>
    </citation>
    <scope>NUCLEOTIDE SEQUENCE</scope>
    <source>
        <strain evidence="1">MPI-SDFR-AT-0073</strain>
    </source>
</reference>